<keyword evidence="3" id="KW-1185">Reference proteome</keyword>
<dbReference type="Proteomes" id="UP001056635">
    <property type="component" value="Chromosome"/>
</dbReference>
<accession>A0ABY4RB77</accession>
<gene>
    <name evidence="2" type="ORF">K6958_00650</name>
</gene>
<evidence type="ECO:0000313" key="3">
    <source>
        <dbReference type="Proteomes" id="UP001056635"/>
    </source>
</evidence>
<sequence length="140" mass="16606">MLFNLPGFFISSAYCSSMLDGNALKPCFRLHEESLECIIEITEKSDEVLNQVYNQKLQEIKSADEIRWWLGSREQKLRMADNFVNSQRLWLEYRKSYCFTIAAPEENTHAYDEAQARCQINMNQRRIDEINMLYHPELDN</sequence>
<protein>
    <submittedName>
        <fullName evidence="2">DUF1311 domain-containing protein</fullName>
    </submittedName>
</protein>
<dbReference type="InterPro" id="IPR009739">
    <property type="entry name" value="LprI-like_N"/>
</dbReference>
<reference evidence="2" key="1">
    <citation type="submission" date="2021-09" db="EMBL/GenBank/DDBJ databases">
        <title>First case of bloodstream infection caused by Mixta hanseatica sp. nov., a member of the Erwiniaceae family.</title>
        <authorList>
            <person name="Both A."/>
            <person name="Huang J."/>
            <person name="Wenzel P."/>
            <person name="Aepfelbacher M."/>
            <person name="Rohde H."/>
            <person name="Christner M."/>
            <person name="Hentschke M."/>
        </authorList>
    </citation>
    <scope>NUCLEOTIDE SEQUENCE</scope>
    <source>
        <strain evidence="2">X22927</strain>
    </source>
</reference>
<dbReference type="Pfam" id="PF07007">
    <property type="entry name" value="LprI"/>
    <property type="match status" value="1"/>
</dbReference>
<proteinExistence type="predicted"/>
<evidence type="ECO:0000313" key="2">
    <source>
        <dbReference type="EMBL" id="UQY44257.1"/>
    </source>
</evidence>
<feature type="domain" description="Lysozyme inhibitor LprI-like N-terminal" evidence="1">
    <location>
        <begin position="35"/>
        <end position="129"/>
    </location>
</feature>
<dbReference type="EMBL" id="CP082904">
    <property type="protein sequence ID" value="UQY44257.1"/>
    <property type="molecule type" value="Genomic_DNA"/>
</dbReference>
<dbReference type="Gene3D" id="1.20.1270.180">
    <property type="match status" value="1"/>
</dbReference>
<evidence type="ECO:0000259" key="1">
    <source>
        <dbReference type="Pfam" id="PF07007"/>
    </source>
</evidence>
<dbReference type="RefSeq" id="WP_249892880.1">
    <property type="nucleotide sequence ID" value="NZ_CP082904.1"/>
</dbReference>
<organism evidence="2 3">
    <name type="scientific">Mixta hanseatica</name>
    <dbReference type="NCBI Taxonomy" id="2872648"/>
    <lineage>
        <taxon>Bacteria</taxon>
        <taxon>Pseudomonadati</taxon>
        <taxon>Pseudomonadota</taxon>
        <taxon>Gammaproteobacteria</taxon>
        <taxon>Enterobacterales</taxon>
        <taxon>Erwiniaceae</taxon>
        <taxon>Mixta</taxon>
    </lineage>
</organism>
<name>A0ABY4RB77_9GAMM</name>